<accession>A0A853BML6</accession>
<dbReference type="InterPro" id="IPR015854">
    <property type="entry name" value="ABC_transpr_LolD-like"/>
</dbReference>
<dbReference type="GO" id="GO:0022857">
    <property type="term" value="F:transmembrane transporter activity"/>
    <property type="evidence" value="ECO:0007669"/>
    <property type="project" value="TreeGrafter"/>
</dbReference>
<dbReference type="InterPro" id="IPR027417">
    <property type="entry name" value="P-loop_NTPase"/>
</dbReference>
<evidence type="ECO:0000313" key="3">
    <source>
        <dbReference type="EMBL" id="NYI95944.1"/>
    </source>
</evidence>
<proteinExistence type="inferred from homology"/>
<evidence type="ECO:0000313" key="4">
    <source>
        <dbReference type="Proteomes" id="UP000575985"/>
    </source>
</evidence>
<protein>
    <submittedName>
        <fullName evidence="3">ABC-type lipoprotein export system ATPase subunit</fullName>
    </submittedName>
</protein>
<dbReference type="GO" id="GO:0005524">
    <property type="term" value="F:ATP binding"/>
    <property type="evidence" value="ECO:0007669"/>
    <property type="project" value="InterPro"/>
</dbReference>
<sequence length="104" mass="10932">MPGLLERVGLPARFADRRPGALSGGQRQRVAIARALAAEPAVLLADEPTSALDAATARTVLDLLDRLRAEHGLAVLIATHDRGVAARADRVLAIDPAARGLREV</sequence>
<comment type="caution">
    <text evidence="3">The sequence shown here is derived from an EMBL/GenBank/DDBJ whole genome shotgun (WGS) entry which is preliminary data.</text>
</comment>
<organism evidence="3 4">
    <name type="scientific">Streptomonospora nanhaiensis</name>
    <dbReference type="NCBI Taxonomy" id="1323731"/>
    <lineage>
        <taxon>Bacteria</taxon>
        <taxon>Bacillati</taxon>
        <taxon>Actinomycetota</taxon>
        <taxon>Actinomycetes</taxon>
        <taxon>Streptosporangiales</taxon>
        <taxon>Nocardiopsidaceae</taxon>
        <taxon>Streptomonospora</taxon>
    </lineage>
</organism>
<dbReference type="EMBL" id="JACCFO010000001">
    <property type="protein sequence ID" value="NYI95944.1"/>
    <property type="molecule type" value="Genomic_DNA"/>
</dbReference>
<dbReference type="Pfam" id="PF00005">
    <property type="entry name" value="ABC_tran"/>
    <property type="match status" value="1"/>
</dbReference>
<name>A0A853BML6_9ACTN</name>
<dbReference type="GO" id="GO:0005886">
    <property type="term" value="C:plasma membrane"/>
    <property type="evidence" value="ECO:0007669"/>
    <property type="project" value="TreeGrafter"/>
</dbReference>
<dbReference type="GO" id="GO:0016887">
    <property type="term" value="F:ATP hydrolysis activity"/>
    <property type="evidence" value="ECO:0007669"/>
    <property type="project" value="InterPro"/>
</dbReference>
<evidence type="ECO:0000259" key="2">
    <source>
        <dbReference type="Pfam" id="PF00005"/>
    </source>
</evidence>
<dbReference type="AlphaFoldDB" id="A0A853BML6"/>
<dbReference type="PANTHER" id="PTHR24220:SF689">
    <property type="entry name" value="LIPOPROTEIN-RELEASING SYSTEM ATP-BINDING PROTEIN LOLD"/>
    <property type="match status" value="1"/>
</dbReference>
<gene>
    <name evidence="3" type="ORF">HNR12_002221</name>
</gene>
<dbReference type="InterPro" id="IPR003439">
    <property type="entry name" value="ABC_transporter-like_ATP-bd"/>
</dbReference>
<feature type="domain" description="ABC transporter" evidence="2">
    <location>
        <begin position="5"/>
        <end position="50"/>
    </location>
</feature>
<dbReference type="PANTHER" id="PTHR24220">
    <property type="entry name" value="IMPORT ATP-BINDING PROTEIN"/>
    <property type="match status" value="1"/>
</dbReference>
<keyword evidence="3" id="KW-0449">Lipoprotein</keyword>
<dbReference type="Proteomes" id="UP000575985">
    <property type="component" value="Unassembled WGS sequence"/>
</dbReference>
<comment type="similarity">
    <text evidence="1">Belongs to the ABC transporter superfamily.</text>
</comment>
<keyword evidence="4" id="KW-1185">Reference proteome</keyword>
<reference evidence="3 4" key="1">
    <citation type="submission" date="2020-07" db="EMBL/GenBank/DDBJ databases">
        <title>Sequencing the genomes of 1000 actinobacteria strains.</title>
        <authorList>
            <person name="Klenk H.-P."/>
        </authorList>
    </citation>
    <scope>NUCLEOTIDE SEQUENCE [LARGE SCALE GENOMIC DNA]</scope>
    <source>
        <strain evidence="3 4">DSM 45927</strain>
    </source>
</reference>
<evidence type="ECO:0000256" key="1">
    <source>
        <dbReference type="ARBA" id="ARBA00005417"/>
    </source>
</evidence>
<dbReference type="RefSeq" id="WP_308118609.1">
    <property type="nucleotide sequence ID" value="NZ_JACCFO010000001.1"/>
</dbReference>
<dbReference type="SUPFAM" id="SSF52540">
    <property type="entry name" value="P-loop containing nucleoside triphosphate hydrolases"/>
    <property type="match status" value="1"/>
</dbReference>
<dbReference type="Gene3D" id="3.40.50.300">
    <property type="entry name" value="P-loop containing nucleotide triphosphate hydrolases"/>
    <property type="match status" value="1"/>
</dbReference>